<keyword evidence="1" id="KW-0614">Plasmid</keyword>
<evidence type="ECO:0008006" key="3">
    <source>
        <dbReference type="Google" id="ProtNLM"/>
    </source>
</evidence>
<evidence type="ECO:0000313" key="1">
    <source>
        <dbReference type="EMBL" id="BAH73469.1"/>
    </source>
</evidence>
<dbReference type="InterPro" id="IPR048683">
    <property type="entry name" value="Sf6_terminase"/>
</dbReference>
<gene>
    <name evidence="1" type="ordered locus">DMR_p1_00530</name>
</gene>
<dbReference type="KEGG" id="dma:DMR_p1_00530"/>
<name>C4XUL8_SOLM1</name>
<keyword evidence="2" id="KW-1185">Reference proteome</keyword>
<proteinExistence type="predicted"/>
<dbReference type="Gene3D" id="1.10.10.60">
    <property type="entry name" value="Homeodomain-like"/>
    <property type="match status" value="1"/>
</dbReference>
<dbReference type="HOGENOM" id="CLU_123874_2_0_7"/>
<evidence type="ECO:0000313" key="2">
    <source>
        <dbReference type="Proteomes" id="UP000009071"/>
    </source>
</evidence>
<accession>C4XUL8</accession>
<dbReference type="RefSeq" id="WP_012750652.1">
    <property type="nucleotide sequence ID" value="NC_012797.1"/>
</dbReference>
<protein>
    <recommendedName>
        <fullName evidence="3">Terminase small subunit</fullName>
    </recommendedName>
</protein>
<organism evidence="1 2">
    <name type="scientific">Solidesulfovibrio magneticus (strain ATCC 700980 / DSM 13731 / RS-1)</name>
    <name type="common">Desulfovibrio magneticus</name>
    <dbReference type="NCBI Taxonomy" id="573370"/>
    <lineage>
        <taxon>Bacteria</taxon>
        <taxon>Pseudomonadati</taxon>
        <taxon>Thermodesulfobacteriota</taxon>
        <taxon>Desulfovibrionia</taxon>
        <taxon>Desulfovibrionales</taxon>
        <taxon>Desulfovibrionaceae</taxon>
        <taxon>Solidesulfovibrio</taxon>
    </lineage>
</organism>
<dbReference type="Proteomes" id="UP000009071">
    <property type="component" value="Plasmid pDMC1"/>
</dbReference>
<geneLocation type="plasmid" evidence="1 2">
    <name>pDMC1</name>
</geneLocation>
<dbReference type="EMBL" id="AP010905">
    <property type="protein sequence ID" value="BAH73469.1"/>
    <property type="molecule type" value="Genomic_DNA"/>
</dbReference>
<dbReference type="AlphaFoldDB" id="C4XUL8"/>
<dbReference type="eggNOG" id="ENOG5032T8S">
    <property type="taxonomic scope" value="Bacteria"/>
</dbReference>
<sequence length="162" mass="17476">MSGKKSGDVAKKVAGRPCSFSQEVADAVCQGIMEGRGLRSICADPGMPGPATVYSWLTKYASFQEQYALAREVQADVYFDEVVSIADNEPDPQIARNRIDARKWAASKLRPKRYGDRLEVEHQGGVGMNAVQITISPATPLAPAMPAVLDVTPKPALPCVEE</sequence>
<dbReference type="Pfam" id="PF20901">
    <property type="entry name" value="Sf6_terminase"/>
    <property type="match status" value="1"/>
</dbReference>
<reference evidence="1 2" key="1">
    <citation type="journal article" date="2009" name="Genome Res.">
        <title>Whole genome sequence of Desulfovibrio magneticus strain RS-1 revealed common gene clusters in magnetotactic bacteria.</title>
        <authorList>
            <person name="Nakazawa H."/>
            <person name="Arakaki A."/>
            <person name="Narita-Yamada S."/>
            <person name="Yashiro I."/>
            <person name="Jinno K."/>
            <person name="Aoki N."/>
            <person name="Tsuruyama A."/>
            <person name="Okamura Y."/>
            <person name="Tanikawa S."/>
            <person name="Fujita N."/>
            <person name="Takeyama H."/>
            <person name="Matsunaga T."/>
        </authorList>
    </citation>
    <scope>NUCLEOTIDE SEQUENCE [LARGE SCALE GENOMIC DNA]</scope>
    <source>
        <strain evidence="2">ATCC 700980 / DSM 13731 / RS-1</strain>
    </source>
</reference>